<proteinExistence type="inferred from homology"/>
<dbReference type="InterPro" id="IPR019802">
    <property type="entry name" value="GlycHydrolase_4_CS"/>
</dbReference>
<dbReference type="PANTHER" id="PTHR32092">
    <property type="entry name" value="6-PHOSPHO-BETA-GLUCOSIDASE-RELATED"/>
    <property type="match status" value="1"/>
</dbReference>
<evidence type="ECO:0000256" key="5">
    <source>
        <dbReference type="ARBA" id="ARBA00022801"/>
    </source>
</evidence>
<keyword evidence="9" id="KW-0326">Glycosidase</keyword>
<dbReference type="InterPro" id="IPR022616">
    <property type="entry name" value="Glyco_hydro_4_C"/>
</dbReference>
<comment type="caution">
    <text evidence="11">The sequence shown here is derived from an EMBL/GenBank/DDBJ whole genome shotgun (WGS) entry which is preliminary data.</text>
</comment>
<keyword evidence="5" id="KW-0378">Hydrolase</keyword>
<keyword evidence="8" id="KW-0119">Carbohydrate metabolism</keyword>
<reference evidence="11" key="1">
    <citation type="journal article" date="2014" name="Front. Microbiol.">
        <title>High frequency of phylogenetically diverse reductive dehalogenase-homologous genes in deep subseafloor sedimentary metagenomes.</title>
        <authorList>
            <person name="Kawai M."/>
            <person name="Futagami T."/>
            <person name="Toyoda A."/>
            <person name="Takaki Y."/>
            <person name="Nishi S."/>
            <person name="Hori S."/>
            <person name="Arai W."/>
            <person name="Tsubouchi T."/>
            <person name="Morono Y."/>
            <person name="Uchiyama I."/>
            <person name="Ito T."/>
            <person name="Fujiyama A."/>
            <person name="Inagaki F."/>
            <person name="Takami H."/>
        </authorList>
    </citation>
    <scope>NUCLEOTIDE SEQUENCE</scope>
    <source>
        <strain evidence="11">Expedition CK06-06</strain>
    </source>
</reference>
<dbReference type="AlphaFoldDB" id="X0XK14"/>
<dbReference type="Gene3D" id="3.90.1820.10">
    <property type="entry name" value="AglA-like glucosidase"/>
    <property type="match status" value="1"/>
</dbReference>
<dbReference type="PANTHER" id="PTHR32092:SF6">
    <property type="entry name" value="ALPHA-GALACTOSIDASE"/>
    <property type="match status" value="1"/>
</dbReference>
<keyword evidence="4" id="KW-0479">Metal-binding</keyword>
<accession>X0XK14</accession>
<comment type="cofactor">
    <cofactor evidence="1">
        <name>NAD(+)</name>
        <dbReference type="ChEBI" id="CHEBI:57540"/>
    </cofactor>
</comment>
<sequence>ITVQKTTDTDRALDGADFVLVTISTGGLKAMRPDLEIPEKYDIRHTVGDTVGPGGWSRAVRNIPVFHDFARRMKRLCPDAWMLNFSNPLTVLTRVPHKCFGIKTVGMCPGVEGHVRTLASLAGLSRDARLDYTVTGIDHGSWLTRLCADGVDVLERLKETGYCRSDDKIPQTVKTDDPLMTTCSSRAIFAVWREIGYLPALNDRHAVENWPWFLISNTDDLPFAIQRTSIAEREEGYRLKRAYVERFVR</sequence>
<dbReference type="InterPro" id="IPR053715">
    <property type="entry name" value="GH4_Enzyme_sf"/>
</dbReference>
<keyword evidence="7" id="KW-0464">Manganese</keyword>
<dbReference type="Pfam" id="PF02056">
    <property type="entry name" value="Glyco_hydro_4"/>
    <property type="match status" value="1"/>
</dbReference>
<dbReference type="InterPro" id="IPR001088">
    <property type="entry name" value="Glyco_hydro_4"/>
</dbReference>
<evidence type="ECO:0000313" key="11">
    <source>
        <dbReference type="EMBL" id="GAG36968.1"/>
    </source>
</evidence>
<evidence type="ECO:0000256" key="2">
    <source>
        <dbReference type="ARBA" id="ARBA00001936"/>
    </source>
</evidence>
<dbReference type="GO" id="GO:0016616">
    <property type="term" value="F:oxidoreductase activity, acting on the CH-OH group of donors, NAD or NADP as acceptor"/>
    <property type="evidence" value="ECO:0007669"/>
    <property type="project" value="InterPro"/>
</dbReference>
<dbReference type="GO" id="GO:0005975">
    <property type="term" value="P:carbohydrate metabolic process"/>
    <property type="evidence" value="ECO:0007669"/>
    <property type="project" value="InterPro"/>
</dbReference>
<name>X0XK14_9ZZZZ</name>
<gene>
    <name evidence="11" type="ORF">S01H1_67234</name>
</gene>
<dbReference type="GO" id="GO:0004553">
    <property type="term" value="F:hydrolase activity, hydrolyzing O-glycosyl compounds"/>
    <property type="evidence" value="ECO:0007669"/>
    <property type="project" value="InterPro"/>
</dbReference>
<evidence type="ECO:0000256" key="8">
    <source>
        <dbReference type="ARBA" id="ARBA00023277"/>
    </source>
</evidence>
<dbReference type="SUPFAM" id="SSF51735">
    <property type="entry name" value="NAD(P)-binding Rossmann-fold domains"/>
    <property type="match status" value="1"/>
</dbReference>
<evidence type="ECO:0000256" key="6">
    <source>
        <dbReference type="ARBA" id="ARBA00023027"/>
    </source>
</evidence>
<feature type="domain" description="Glycosyl hydrolase family 4 C-terminal" evidence="10">
    <location>
        <begin position="134"/>
        <end position="216"/>
    </location>
</feature>
<evidence type="ECO:0000256" key="9">
    <source>
        <dbReference type="ARBA" id="ARBA00023295"/>
    </source>
</evidence>
<dbReference type="InterPro" id="IPR036291">
    <property type="entry name" value="NAD(P)-bd_dom_sf"/>
</dbReference>
<dbReference type="SUPFAM" id="SSF56327">
    <property type="entry name" value="LDH C-terminal domain-like"/>
    <property type="match status" value="1"/>
</dbReference>
<dbReference type="PROSITE" id="PS01324">
    <property type="entry name" value="GLYCOSYL_HYDROL_F4"/>
    <property type="match status" value="1"/>
</dbReference>
<organism evidence="11">
    <name type="scientific">marine sediment metagenome</name>
    <dbReference type="NCBI Taxonomy" id="412755"/>
    <lineage>
        <taxon>unclassified sequences</taxon>
        <taxon>metagenomes</taxon>
        <taxon>ecological metagenomes</taxon>
    </lineage>
</organism>
<evidence type="ECO:0000256" key="7">
    <source>
        <dbReference type="ARBA" id="ARBA00023211"/>
    </source>
</evidence>
<evidence type="ECO:0000259" key="10">
    <source>
        <dbReference type="Pfam" id="PF11975"/>
    </source>
</evidence>
<evidence type="ECO:0000256" key="4">
    <source>
        <dbReference type="ARBA" id="ARBA00022723"/>
    </source>
</evidence>
<comment type="cofactor">
    <cofactor evidence="2">
        <name>Mn(2+)</name>
        <dbReference type="ChEBI" id="CHEBI:29035"/>
    </cofactor>
</comment>
<comment type="similarity">
    <text evidence="3">Belongs to the glycosyl hydrolase 4 family.</text>
</comment>
<keyword evidence="6" id="KW-0520">NAD</keyword>
<dbReference type="PRINTS" id="PR00732">
    <property type="entry name" value="GLHYDRLASE4"/>
</dbReference>
<dbReference type="Pfam" id="PF11975">
    <property type="entry name" value="Glyco_hydro_4C"/>
    <property type="match status" value="1"/>
</dbReference>
<dbReference type="EMBL" id="BARS01044511">
    <property type="protein sequence ID" value="GAG36968.1"/>
    <property type="molecule type" value="Genomic_DNA"/>
</dbReference>
<protein>
    <recommendedName>
        <fullName evidence="10">Glycosyl hydrolase family 4 C-terminal domain-containing protein</fullName>
    </recommendedName>
</protein>
<dbReference type="GO" id="GO:0046872">
    <property type="term" value="F:metal ion binding"/>
    <property type="evidence" value="ECO:0007669"/>
    <property type="project" value="UniProtKB-KW"/>
</dbReference>
<evidence type="ECO:0000256" key="3">
    <source>
        <dbReference type="ARBA" id="ARBA00010141"/>
    </source>
</evidence>
<feature type="non-terminal residue" evidence="11">
    <location>
        <position position="1"/>
    </location>
</feature>
<dbReference type="InterPro" id="IPR015955">
    <property type="entry name" value="Lactate_DH/Glyco_Ohase_4_C"/>
</dbReference>
<feature type="non-terminal residue" evidence="11">
    <location>
        <position position="249"/>
    </location>
</feature>
<evidence type="ECO:0000256" key="1">
    <source>
        <dbReference type="ARBA" id="ARBA00001911"/>
    </source>
</evidence>